<dbReference type="EMBL" id="CP001769">
    <property type="protein sequence ID" value="ADB42216.1"/>
    <property type="molecule type" value="Genomic_DNA"/>
</dbReference>
<dbReference type="HOGENOM" id="CLU_1659642_0_0_10"/>
<gene>
    <name evidence="2" type="ordered locus">Slin_6257</name>
</gene>
<evidence type="ECO:0000313" key="2">
    <source>
        <dbReference type="EMBL" id="ADB42216.1"/>
    </source>
</evidence>
<dbReference type="RefSeq" id="WP_012930700.1">
    <property type="nucleotide sequence ID" value="NC_013730.1"/>
</dbReference>
<feature type="transmembrane region" description="Helical" evidence="1">
    <location>
        <begin position="50"/>
        <end position="70"/>
    </location>
</feature>
<feature type="transmembrane region" description="Helical" evidence="1">
    <location>
        <begin position="82"/>
        <end position="101"/>
    </location>
</feature>
<evidence type="ECO:0000313" key="3">
    <source>
        <dbReference type="Proteomes" id="UP000002028"/>
    </source>
</evidence>
<feature type="transmembrane region" description="Helical" evidence="1">
    <location>
        <begin position="6"/>
        <end position="29"/>
    </location>
</feature>
<keyword evidence="1" id="KW-0812">Transmembrane</keyword>
<keyword evidence="1" id="KW-1133">Transmembrane helix</keyword>
<name>D2QTT4_SPILD</name>
<dbReference type="STRING" id="504472.Slin_6257"/>
<accession>D2QTT4</accession>
<dbReference type="AlphaFoldDB" id="D2QTT4"/>
<keyword evidence="3" id="KW-1185">Reference proteome</keyword>
<protein>
    <submittedName>
        <fullName evidence="2">Uncharacterized protein</fullName>
    </submittedName>
</protein>
<reference evidence="2 3" key="1">
    <citation type="journal article" date="2010" name="Stand. Genomic Sci.">
        <title>Complete genome sequence of Spirosoma linguale type strain (1).</title>
        <authorList>
            <person name="Lail K."/>
            <person name="Sikorski J."/>
            <person name="Saunders E."/>
            <person name="Lapidus A."/>
            <person name="Glavina Del Rio T."/>
            <person name="Copeland A."/>
            <person name="Tice H."/>
            <person name="Cheng J.-F."/>
            <person name="Lucas S."/>
            <person name="Nolan M."/>
            <person name="Bruce D."/>
            <person name="Goodwin L."/>
            <person name="Pitluck S."/>
            <person name="Ivanova N."/>
            <person name="Mavromatis K."/>
            <person name="Ovchinnikova G."/>
            <person name="Pati A."/>
            <person name="Chen A."/>
            <person name="Palaniappan K."/>
            <person name="Land M."/>
            <person name="Hauser L."/>
            <person name="Chang Y.-J."/>
            <person name="Jeffries C.D."/>
            <person name="Chain P."/>
            <person name="Brettin T."/>
            <person name="Detter J.C."/>
            <person name="Schuetze A."/>
            <person name="Rohde M."/>
            <person name="Tindall B.J."/>
            <person name="Goeker M."/>
            <person name="Bristow J."/>
            <person name="Eisen J.A."/>
            <person name="Markowitz V."/>
            <person name="Hugenholtz P."/>
            <person name="Kyrpides N.C."/>
            <person name="Klenk H.-P."/>
            <person name="Chen F."/>
        </authorList>
    </citation>
    <scope>NUCLEOTIDE SEQUENCE [LARGE SCALE GENOMIC DNA]</scope>
    <source>
        <strain evidence="3">ATCC 33905 / DSM 74 / LMG 10896 / Claus 1</strain>
    </source>
</reference>
<organism evidence="2 3">
    <name type="scientific">Spirosoma linguale (strain ATCC 33905 / DSM 74 / LMG 10896 / Claus 1)</name>
    <dbReference type="NCBI Taxonomy" id="504472"/>
    <lineage>
        <taxon>Bacteria</taxon>
        <taxon>Pseudomonadati</taxon>
        <taxon>Bacteroidota</taxon>
        <taxon>Cytophagia</taxon>
        <taxon>Cytophagales</taxon>
        <taxon>Cytophagaceae</taxon>
        <taxon>Spirosoma</taxon>
    </lineage>
</organism>
<keyword evidence="1" id="KW-0472">Membrane</keyword>
<sequence length="159" mass="16566">MNALSLLQNIVLGGLLGIVGQGIRVVAGLKKLQDQSNTTSGQNEAFDSRRLIISLFLGFIAGALGIVTTMDDTGGIAMSKDIVIRLIGIGYAGVDFVEAFLAKFINSGSPVAGQGSAPLAPQNGVDFDKGIKAWLPTGFSEVQHIEFGHDEAPPTPRAS</sequence>
<dbReference type="eggNOG" id="ENOG5033M9Q">
    <property type="taxonomic scope" value="Bacteria"/>
</dbReference>
<dbReference type="KEGG" id="sli:Slin_6257"/>
<dbReference type="Proteomes" id="UP000002028">
    <property type="component" value="Chromosome"/>
</dbReference>
<evidence type="ECO:0000256" key="1">
    <source>
        <dbReference type="SAM" id="Phobius"/>
    </source>
</evidence>
<proteinExistence type="predicted"/>